<sequence length="13" mass="1529">MFYVQFIVPGTLN</sequence>
<evidence type="ECO:0000313" key="1">
    <source>
        <dbReference type="EMBL" id="MBX65756.1"/>
    </source>
</evidence>
<reference evidence="1" key="1">
    <citation type="submission" date="2018-02" db="EMBL/GenBank/DDBJ databases">
        <title>Rhizophora mucronata_Transcriptome.</title>
        <authorList>
            <person name="Meera S.P."/>
            <person name="Sreeshan A."/>
            <person name="Augustine A."/>
        </authorList>
    </citation>
    <scope>NUCLEOTIDE SEQUENCE</scope>
    <source>
        <tissue evidence="1">Leaf</tissue>
    </source>
</reference>
<accession>A0A2P2QFN6</accession>
<proteinExistence type="predicted"/>
<protein>
    <submittedName>
        <fullName evidence="1">Uncharacterized protein</fullName>
    </submittedName>
</protein>
<organism evidence="1">
    <name type="scientific">Rhizophora mucronata</name>
    <name type="common">Asiatic mangrove</name>
    <dbReference type="NCBI Taxonomy" id="61149"/>
    <lineage>
        <taxon>Eukaryota</taxon>
        <taxon>Viridiplantae</taxon>
        <taxon>Streptophyta</taxon>
        <taxon>Embryophyta</taxon>
        <taxon>Tracheophyta</taxon>
        <taxon>Spermatophyta</taxon>
        <taxon>Magnoliopsida</taxon>
        <taxon>eudicotyledons</taxon>
        <taxon>Gunneridae</taxon>
        <taxon>Pentapetalae</taxon>
        <taxon>rosids</taxon>
        <taxon>fabids</taxon>
        <taxon>Malpighiales</taxon>
        <taxon>Rhizophoraceae</taxon>
        <taxon>Rhizophora</taxon>
    </lineage>
</organism>
<dbReference type="EMBL" id="GGEC01085272">
    <property type="protein sequence ID" value="MBX65756.1"/>
    <property type="molecule type" value="Transcribed_RNA"/>
</dbReference>
<name>A0A2P2QFN6_RHIMU</name>